<dbReference type="InterPro" id="IPR002885">
    <property type="entry name" value="PPR_rpt"/>
</dbReference>
<evidence type="ECO:0000313" key="5">
    <source>
        <dbReference type="Proteomes" id="UP000596660"/>
    </source>
</evidence>
<reference evidence="4" key="1">
    <citation type="journal article" date="2017" name="Nature">
        <title>The genome of Chenopodium quinoa.</title>
        <authorList>
            <person name="Jarvis D.E."/>
            <person name="Ho Y.S."/>
            <person name="Lightfoot D.J."/>
            <person name="Schmoeckel S.M."/>
            <person name="Li B."/>
            <person name="Borm T.J.A."/>
            <person name="Ohyanagi H."/>
            <person name="Mineta K."/>
            <person name="Michell C.T."/>
            <person name="Saber N."/>
            <person name="Kharbatia N.M."/>
            <person name="Rupper R.R."/>
            <person name="Sharp A.R."/>
            <person name="Dally N."/>
            <person name="Boughton B.A."/>
            <person name="Woo Y.H."/>
            <person name="Gao G."/>
            <person name="Schijlen E.G.W.M."/>
            <person name="Guo X."/>
            <person name="Momin A.A."/>
            <person name="Negrao S."/>
            <person name="Al-Babili S."/>
            <person name="Gehring C."/>
            <person name="Roessner U."/>
            <person name="Jung C."/>
            <person name="Murphy K."/>
            <person name="Arold S.T."/>
            <person name="Gojobori T."/>
            <person name="van der Linden C.G."/>
            <person name="van Loo E.N."/>
            <person name="Jellen E.N."/>
            <person name="Maughan P.J."/>
            <person name="Tester M."/>
        </authorList>
    </citation>
    <scope>NUCLEOTIDE SEQUENCE [LARGE SCALE GENOMIC DNA]</scope>
    <source>
        <strain evidence="4">cv. PI 614886</strain>
    </source>
</reference>
<evidence type="ECO:0000256" key="1">
    <source>
        <dbReference type="ARBA" id="ARBA00007626"/>
    </source>
</evidence>
<organism evidence="4 5">
    <name type="scientific">Chenopodium quinoa</name>
    <name type="common">Quinoa</name>
    <dbReference type="NCBI Taxonomy" id="63459"/>
    <lineage>
        <taxon>Eukaryota</taxon>
        <taxon>Viridiplantae</taxon>
        <taxon>Streptophyta</taxon>
        <taxon>Embryophyta</taxon>
        <taxon>Tracheophyta</taxon>
        <taxon>Spermatophyta</taxon>
        <taxon>Magnoliopsida</taxon>
        <taxon>eudicotyledons</taxon>
        <taxon>Gunneridae</taxon>
        <taxon>Pentapetalae</taxon>
        <taxon>Caryophyllales</taxon>
        <taxon>Chenopodiaceae</taxon>
        <taxon>Chenopodioideae</taxon>
        <taxon>Atripliceae</taxon>
        <taxon>Chenopodium</taxon>
    </lineage>
</organism>
<dbReference type="AlphaFoldDB" id="A0A803NCF6"/>
<feature type="repeat" description="PPR" evidence="3">
    <location>
        <begin position="128"/>
        <end position="162"/>
    </location>
</feature>
<dbReference type="Gene3D" id="1.25.40.10">
    <property type="entry name" value="Tetratricopeptide repeat domain"/>
    <property type="match status" value="1"/>
</dbReference>
<reference evidence="4" key="2">
    <citation type="submission" date="2021-03" db="UniProtKB">
        <authorList>
            <consortium name="EnsemblPlants"/>
        </authorList>
    </citation>
    <scope>IDENTIFICATION</scope>
</reference>
<keyword evidence="5" id="KW-1185">Reference proteome</keyword>
<evidence type="ECO:0000313" key="4">
    <source>
        <dbReference type="EnsemblPlants" id="AUR62043773-RA:cds"/>
    </source>
</evidence>
<dbReference type="EnsemblPlants" id="AUR62043773-RA">
    <property type="protein sequence ID" value="AUR62043773-RA:cds"/>
    <property type="gene ID" value="AUR62043773"/>
</dbReference>
<dbReference type="GO" id="GO:0031930">
    <property type="term" value="P:mitochondria-nucleus signaling pathway"/>
    <property type="evidence" value="ECO:0007669"/>
    <property type="project" value="TreeGrafter"/>
</dbReference>
<accession>A0A803NCF6</accession>
<dbReference type="Gramene" id="AUR62043773-RA">
    <property type="protein sequence ID" value="AUR62043773-RA:cds"/>
    <property type="gene ID" value="AUR62043773"/>
</dbReference>
<protein>
    <recommendedName>
        <fullName evidence="6">Pentatricopeptide repeat-containing protein</fullName>
    </recommendedName>
</protein>
<dbReference type="PROSITE" id="PS51375">
    <property type="entry name" value="PPR"/>
    <property type="match status" value="1"/>
</dbReference>
<dbReference type="NCBIfam" id="TIGR00756">
    <property type="entry name" value="PPR"/>
    <property type="match status" value="1"/>
</dbReference>
<evidence type="ECO:0000256" key="2">
    <source>
        <dbReference type="ARBA" id="ARBA00022737"/>
    </source>
</evidence>
<dbReference type="Pfam" id="PF01535">
    <property type="entry name" value="PPR"/>
    <property type="match status" value="1"/>
</dbReference>
<evidence type="ECO:0000256" key="3">
    <source>
        <dbReference type="PROSITE-ProRule" id="PRU00708"/>
    </source>
</evidence>
<keyword evidence="2" id="KW-0677">Repeat</keyword>
<proteinExistence type="inferred from homology"/>
<dbReference type="InterPro" id="IPR011990">
    <property type="entry name" value="TPR-like_helical_dom_sf"/>
</dbReference>
<evidence type="ECO:0008006" key="6">
    <source>
        <dbReference type="Google" id="ProtNLM"/>
    </source>
</evidence>
<dbReference type="PANTHER" id="PTHR47936:SF1">
    <property type="entry name" value="PENTATRICOPEPTIDE REPEAT-CONTAINING PROTEIN GUN1, CHLOROPLASTIC"/>
    <property type="match status" value="1"/>
</dbReference>
<sequence length="213" mass="23718">MRAFSNLASRASPALRNLTQNPPNQLKTFQKQNPSTVTSKSQQFEAQNLGGVLGIRLLRILCVFLIGSWGRLGLAKYCVEIFGQISFLGLSPTTRLYNAVLDALIKSNSLDLAYFKFQQMTADYCKPDRFTYNILIHGVCKAGVVDEALRLVKQMTNLGYAPNVFTYTILIDGYCNANRHLSCLKGGLFQSICCVFPILLLTWAASEMAIMQQ</sequence>
<comment type="similarity">
    <text evidence="1">Belongs to the PPR family. P subfamily.</text>
</comment>
<dbReference type="Proteomes" id="UP000596660">
    <property type="component" value="Unplaced"/>
</dbReference>
<dbReference type="GO" id="GO:0010019">
    <property type="term" value="P:chloroplast-nucleus signaling pathway"/>
    <property type="evidence" value="ECO:0007669"/>
    <property type="project" value="TreeGrafter"/>
</dbReference>
<dbReference type="GO" id="GO:0009507">
    <property type="term" value="C:chloroplast"/>
    <property type="evidence" value="ECO:0007669"/>
    <property type="project" value="TreeGrafter"/>
</dbReference>
<dbReference type="PANTHER" id="PTHR47936">
    <property type="entry name" value="PPR_LONG DOMAIN-CONTAINING PROTEIN"/>
    <property type="match status" value="1"/>
</dbReference>
<dbReference type="Pfam" id="PF13041">
    <property type="entry name" value="PPR_2"/>
    <property type="match status" value="1"/>
</dbReference>
<name>A0A803NCF6_CHEQI</name>